<feature type="transmembrane region" description="Helical" evidence="10">
    <location>
        <begin position="108"/>
        <end position="130"/>
    </location>
</feature>
<evidence type="ECO:0000256" key="5">
    <source>
        <dbReference type="ARBA" id="ARBA00022692"/>
    </source>
</evidence>
<dbReference type="AlphaFoldDB" id="A0A9X4BGM0"/>
<keyword evidence="9" id="KW-0808">Transferase</keyword>
<proteinExistence type="inferred from homology"/>
<dbReference type="GO" id="GO:0005886">
    <property type="term" value="C:plasma membrane"/>
    <property type="evidence" value="ECO:0007669"/>
    <property type="project" value="UniProtKB-SubCell"/>
</dbReference>
<dbReference type="EMBL" id="JAOVZO020000003">
    <property type="protein sequence ID" value="MDC8011711.1"/>
    <property type="molecule type" value="Genomic_DNA"/>
</dbReference>
<dbReference type="GO" id="GO:0016746">
    <property type="term" value="F:acyltransferase activity"/>
    <property type="evidence" value="ECO:0007669"/>
    <property type="project" value="UniProtKB-KW"/>
</dbReference>
<protein>
    <recommendedName>
        <fullName evidence="9">Probable alginate O-acetylase</fullName>
        <ecNumber evidence="9">2.3.1.-</ecNumber>
    </recommendedName>
</protein>
<evidence type="ECO:0000256" key="3">
    <source>
        <dbReference type="ARBA" id="ARBA00010323"/>
    </source>
</evidence>
<reference evidence="11" key="1">
    <citation type="submission" date="2023-02" db="EMBL/GenBank/DDBJ databases">
        <title>Tahibacter soli sp. nov. isolated from soil.</title>
        <authorList>
            <person name="Baek J.H."/>
            <person name="Lee J.K."/>
            <person name="Choi D.G."/>
            <person name="Jeon C.O."/>
        </authorList>
    </citation>
    <scope>NUCLEOTIDE SEQUENCE</scope>
    <source>
        <strain evidence="11">BL</strain>
    </source>
</reference>
<evidence type="ECO:0000313" key="12">
    <source>
        <dbReference type="Proteomes" id="UP001139971"/>
    </source>
</evidence>
<feature type="transmembrane region" description="Helical" evidence="10">
    <location>
        <begin position="348"/>
        <end position="366"/>
    </location>
</feature>
<sequence>MVFSSIDFLFLFLPLFLLSQAFIPNRNLTFVLFSLFFYFVGEGWYTAVVAFSVAANYAFGILIGDARDAATRKRVLAASVAVNLSLLVFFKYAGFLAHSLFGAAPDSWIMQIHLPLGISFFTFHAISYLVDIYRRDARAERSFVNLSLYMLMFPQLIAGPILRFHTVAGHLKRRVVTARHVYYGLTLFCFGLGQKVLLADTLAGVADPLFARADTLSQATAWLAVVCYTLQIFFDFGGYSTMAIGLGWVAGFHFPQNFNYPYISQSITEFWRRWHMSLSRWFRDYLYIPLGGNRNGPLATYRNLMIVFLLCGLWHGAAWTFVLWGAYHGLLLVVERLGMERLLERSPRVLRHAYTLLAVMIGWVFFRAADIGQAGSLLAKMFFLDGTVDADVATVMTGEETAALVAGVLFSMPLARFVTRRLMAVPAPRPWPRGVAGWRYAAGTVVAAVVLVAASLKIFSGAYSPFIYFRF</sequence>
<keyword evidence="12" id="KW-1185">Reference proteome</keyword>
<dbReference type="InterPro" id="IPR028362">
    <property type="entry name" value="AlgI"/>
</dbReference>
<dbReference type="InterPro" id="IPR051085">
    <property type="entry name" value="MB_O-acyltransferase"/>
</dbReference>
<keyword evidence="6 9" id="KW-0016">Alginate biosynthesis</keyword>
<feature type="transmembrane region" description="Helical" evidence="10">
    <location>
        <begin position="401"/>
        <end position="419"/>
    </location>
</feature>
<evidence type="ECO:0000256" key="6">
    <source>
        <dbReference type="ARBA" id="ARBA00022841"/>
    </source>
</evidence>
<comment type="subcellular location">
    <subcellularLocation>
        <location evidence="9">Cell inner membrane</location>
    </subcellularLocation>
    <subcellularLocation>
        <location evidence="1">Cell membrane</location>
        <topology evidence="1">Multi-pass membrane protein</topology>
    </subcellularLocation>
</comment>
<keyword evidence="5 9" id="KW-0812">Transmembrane</keyword>
<dbReference type="PIRSF" id="PIRSF016636">
    <property type="entry name" value="AlgI_DltB"/>
    <property type="match status" value="1"/>
</dbReference>
<evidence type="ECO:0000313" key="11">
    <source>
        <dbReference type="EMBL" id="MDC8011711.1"/>
    </source>
</evidence>
<evidence type="ECO:0000256" key="9">
    <source>
        <dbReference type="PIRNR" id="PIRNR016636"/>
    </source>
</evidence>
<evidence type="ECO:0000256" key="8">
    <source>
        <dbReference type="ARBA" id="ARBA00023136"/>
    </source>
</evidence>
<dbReference type="PIRSF" id="PIRSF500217">
    <property type="entry name" value="AlgI"/>
    <property type="match status" value="1"/>
</dbReference>
<feature type="transmembrane region" description="Helical" evidence="10">
    <location>
        <begin position="215"/>
        <end position="234"/>
    </location>
</feature>
<feature type="transmembrane region" description="Helical" evidence="10">
    <location>
        <begin position="304"/>
        <end position="327"/>
    </location>
</feature>
<comment type="pathway">
    <text evidence="2 9">Glycan biosynthesis; alginate biosynthesis.</text>
</comment>
<dbReference type="GO" id="GO:0042121">
    <property type="term" value="P:alginic acid biosynthetic process"/>
    <property type="evidence" value="ECO:0007669"/>
    <property type="project" value="UniProtKB-UniRule"/>
</dbReference>
<comment type="similarity">
    <text evidence="3 9">Belongs to the membrane-bound acyltransferase family.</text>
</comment>
<dbReference type="Proteomes" id="UP001139971">
    <property type="component" value="Unassembled WGS sequence"/>
</dbReference>
<organism evidence="11 12">
    <name type="scientific">Tahibacter soli</name>
    <dbReference type="NCBI Taxonomy" id="2983605"/>
    <lineage>
        <taxon>Bacteria</taxon>
        <taxon>Pseudomonadati</taxon>
        <taxon>Pseudomonadota</taxon>
        <taxon>Gammaproteobacteria</taxon>
        <taxon>Lysobacterales</taxon>
        <taxon>Rhodanobacteraceae</taxon>
        <taxon>Tahibacter</taxon>
    </lineage>
</organism>
<evidence type="ECO:0000256" key="2">
    <source>
        <dbReference type="ARBA" id="ARBA00005182"/>
    </source>
</evidence>
<dbReference type="EC" id="2.3.1.-" evidence="9"/>
<feature type="transmembrane region" description="Helical" evidence="10">
    <location>
        <begin position="182"/>
        <end position="203"/>
    </location>
</feature>
<evidence type="ECO:0000256" key="10">
    <source>
        <dbReference type="SAM" id="Phobius"/>
    </source>
</evidence>
<dbReference type="InterPro" id="IPR024194">
    <property type="entry name" value="Ac/AlaTfrase_AlgI/DltB"/>
</dbReference>
<accession>A0A9X4BGM0</accession>
<feature type="transmembrane region" description="Helical" evidence="10">
    <location>
        <begin position="142"/>
        <end position="162"/>
    </location>
</feature>
<feature type="transmembrane region" description="Helical" evidence="10">
    <location>
        <begin position="75"/>
        <end position="96"/>
    </location>
</feature>
<dbReference type="RefSeq" id="WP_263542922.1">
    <property type="nucleotide sequence ID" value="NZ_JAOVZO020000003.1"/>
</dbReference>
<dbReference type="Pfam" id="PF03062">
    <property type="entry name" value="MBOAT"/>
    <property type="match status" value="1"/>
</dbReference>
<keyword evidence="7 10" id="KW-1133">Transmembrane helix</keyword>
<name>A0A9X4BGM0_9GAMM</name>
<keyword evidence="4 9" id="KW-1003">Cell membrane</keyword>
<evidence type="ECO:0000256" key="7">
    <source>
        <dbReference type="ARBA" id="ARBA00022989"/>
    </source>
</evidence>
<comment type="caution">
    <text evidence="11">The sequence shown here is derived from an EMBL/GenBank/DDBJ whole genome shotgun (WGS) entry which is preliminary data.</text>
</comment>
<keyword evidence="9" id="KW-0012">Acyltransferase</keyword>
<dbReference type="InterPro" id="IPR004299">
    <property type="entry name" value="MBOAT_fam"/>
</dbReference>
<evidence type="ECO:0000256" key="1">
    <source>
        <dbReference type="ARBA" id="ARBA00004651"/>
    </source>
</evidence>
<feature type="transmembrane region" description="Helical" evidence="10">
    <location>
        <begin position="45"/>
        <end position="63"/>
    </location>
</feature>
<gene>
    <name evidence="11" type="ORF">OD750_004040</name>
</gene>
<keyword evidence="9" id="KW-0997">Cell inner membrane</keyword>
<dbReference type="PANTHER" id="PTHR13285">
    <property type="entry name" value="ACYLTRANSFERASE"/>
    <property type="match status" value="1"/>
</dbReference>
<keyword evidence="8 9" id="KW-0472">Membrane</keyword>
<evidence type="ECO:0000256" key="4">
    <source>
        <dbReference type="ARBA" id="ARBA00022475"/>
    </source>
</evidence>
<dbReference type="PANTHER" id="PTHR13285:SF18">
    <property type="entry name" value="PROTEIN-CYSTEINE N-PALMITOYLTRANSFERASE RASP"/>
    <property type="match status" value="1"/>
</dbReference>
<feature type="transmembrane region" description="Helical" evidence="10">
    <location>
        <begin position="440"/>
        <end position="463"/>
    </location>
</feature>